<dbReference type="PANTHER" id="PTHR48413">
    <property type="match status" value="1"/>
</dbReference>
<dbReference type="InterPro" id="IPR036112">
    <property type="entry name" value="ComA_synth_sf"/>
</dbReference>
<dbReference type="EMBL" id="JAERPS020000001">
    <property type="protein sequence ID" value="MBZ9610215.1"/>
    <property type="molecule type" value="Genomic_DNA"/>
</dbReference>
<dbReference type="RefSeq" id="WP_205310241.1">
    <property type="nucleotide sequence ID" value="NZ_JAERPS020000001.1"/>
</dbReference>
<accession>A0ABS7X505</accession>
<proteinExistence type="inferred from homology"/>
<reference evidence="2 3" key="1">
    <citation type="submission" date="2021-08" db="EMBL/GenBank/DDBJ databases">
        <title>Rheinheimera aquimaris sp. nov., isolated from seawater of the East Sea in Korea.</title>
        <authorList>
            <person name="Kim K.H."/>
            <person name="Wenting R."/>
            <person name="Kim K.R."/>
            <person name="Jeon C.O."/>
        </authorList>
    </citation>
    <scope>NUCLEOTIDE SEQUENCE [LARGE SCALE GENOMIC DNA]</scope>
    <source>
        <strain evidence="2 3">MA-13</strain>
    </source>
</reference>
<protein>
    <submittedName>
        <fullName evidence="2">Phosphosulfolactate synthase</fullName>
    </submittedName>
</protein>
<sequence>MNANFLDLPAREAKPRKNGITSILDTGTPTQQFKDFIESHGNYIDMVKLGWGTCMVTKDLTQKIDILQQHGIDYYFGGTLFEKAWLQNKVEALFDFFSANQVKWVEISDGTVALPHAEKLKYIELAAKKFSVMSEVGYKDQTRSADFYPAEWIKCIQSELAAGAQKCITEARESGQSGICRSNGEIRFGLIHEILNGGVSAKDLIFEAPNKSLQTYFIKLVGSDVNLGNIAFSDVIPLETLRLGLRSDTLESFK</sequence>
<keyword evidence="3" id="KW-1185">Reference proteome</keyword>
<evidence type="ECO:0000256" key="1">
    <source>
        <dbReference type="ARBA" id="ARBA00010424"/>
    </source>
</evidence>
<organism evidence="2 3">
    <name type="scientific">Rheinheimera maricola</name>
    <dbReference type="NCBI Taxonomy" id="2793282"/>
    <lineage>
        <taxon>Bacteria</taxon>
        <taxon>Pseudomonadati</taxon>
        <taxon>Pseudomonadota</taxon>
        <taxon>Gammaproteobacteria</taxon>
        <taxon>Chromatiales</taxon>
        <taxon>Chromatiaceae</taxon>
        <taxon>Rheinheimera</taxon>
    </lineage>
</organism>
<evidence type="ECO:0000313" key="3">
    <source>
        <dbReference type="Proteomes" id="UP000663814"/>
    </source>
</evidence>
<dbReference type="Proteomes" id="UP000663814">
    <property type="component" value="Unassembled WGS sequence"/>
</dbReference>
<comment type="caution">
    <text evidence="2">The sequence shown here is derived from an EMBL/GenBank/DDBJ whole genome shotgun (WGS) entry which is preliminary data.</text>
</comment>
<dbReference type="Gene3D" id="3.20.20.70">
    <property type="entry name" value="Aldolase class I"/>
    <property type="match status" value="1"/>
</dbReference>
<dbReference type="InterPro" id="IPR013785">
    <property type="entry name" value="Aldolase_TIM"/>
</dbReference>
<name>A0ABS7X505_9GAMM</name>
<comment type="similarity">
    <text evidence="1">Belongs to the phosphosulfolactate synthase family.</text>
</comment>
<dbReference type="InterPro" id="IPR003830">
    <property type="entry name" value="ComA_synth"/>
</dbReference>
<evidence type="ECO:0000313" key="2">
    <source>
        <dbReference type="EMBL" id="MBZ9610215.1"/>
    </source>
</evidence>
<gene>
    <name evidence="2" type="ORF">I4W93_001270</name>
</gene>
<dbReference type="PANTHER" id="PTHR48413:SF1">
    <property type="entry name" value="PROTEIN HEAT-STRESS-ASSOCIATED 32"/>
    <property type="match status" value="1"/>
</dbReference>
<dbReference type="Pfam" id="PF02679">
    <property type="entry name" value="ComA"/>
    <property type="match status" value="1"/>
</dbReference>
<dbReference type="SUPFAM" id="SSF102110">
    <property type="entry name" value="(2r)-phospho-3-sulfolactate synthase ComA"/>
    <property type="match status" value="1"/>
</dbReference>